<feature type="region of interest" description="Disordered" evidence="1">
    <location>
        <begin position="23"/>
        <end position="42"/>
    </location>
</feature>
<dbReference type="Proteomes" id="UP000028045">
    <property type="component" value="Unassembled WGS sequence"/>
</dbReference>
<organism evidence="2 3">
    <name type="scientific">Stachybotrys chartarum (strain CBS 109288 / IBT 7711)</name>
    <name type="common">Toxic black mold</name>
    <name type="synonym">Stilbospora chartarum</name>
    <dbReference type="NCBI Taxonomy" id="1280523"/>
    <lineage>
        <taxon>Eukaryota</taxon>
        <taxon>Fungi</taxon>
        <taxon>Dikarya</taxon>
        <taxon>Ascomycota</taxon>
        <taxon>Pezizomycotina</taxon>
        <taxon>Sordariomycetes</taxon>
        <taxon>Hypocreomycetidae</taxon>
        <taxon>Hypocreales</taxon>
        <taxon>Stachybotryaceae</taxon>
        <taxon>Stachybotrys</taxon>
    </lineage>
</organism>
<evidence type="ECO:0000313" key="3">
    <source>
        <dbReference type="Proteomes" id="UP000028045"/>
    </source>
</evidence>
<sequence length="42" mass="4939">MEALRQFSGDWEQRIGNGSVIRIPMRNRPEYPRQQGLKASQH</sequence>
<dbReference type="HOGENOM" id="CLU_3260825_0_0_1"/>
<keyword evidence="3" id="KW-1185">Reference proteome</keyword>
<evidence type="ECO:0000256" key="1">
    <source>
        <dbReference type="SAM" id="MobiDB-lite"/>
    </source>
</evidence>
<protein>
    <submittedName>
        <fullName evidence="2">Uncharacterized protein</fullName>
    </submittedName>
</protein>
<dbReference type="AlphaFoldDB" id="A0A084B5Z0"/>
<gene>
    <name evidence="2" type="ORF">S7711_11595</name>
</gene>
<accession>A0A084B5Z0</accession>
<proteinExistence type="predicted"/>
<reference evidence="2 3" key="1">
    <citation type="journal article" date="2014" name="BMC Genomics">
        <title>Comparative genome sequencing reveals chemotype-specific gene clusters in the toxigenic black mold Stachybotrys.</title>
        <authorList>
            <person name="Semeiks J."/>
            <person name="Borek D."/>
            <person name="Otwinowski Z."/>
            <person name="Grishin N.V."/>
        </authorList>
    </citation>
    <scope>NUCLEOTIDE SEQUENCE [LARGE SCALE GENOMIC DNA]</scope>
    <source>
        <strain evidence="3">CBS 109288 / IBT 7711</strain>
    </source>
</reference>
<evidence type="ECO:0000313" key="2">
    <source>
        <dbReference type="EMBL" id="KEY72969.1"/>
    </source>
</evidence>
<name>A0A084B5Z0_STACB</name>
<dbReference type="EMBL" id="KL647950">
    <property type="protein sequence ID" value="KEY72969.1"/>
    <property type="molecule type" value="Genomic_DNA"/>
</dbReference>